<feature type="domain" description="Major facilitator superfamily (MFS) profile" evidence="8">
    <location>
        <begin position="25"/>
        <end position="471"/>
    </location>
</feature>
<accession>A0A098BSC4</accession>
<proteinExistence type="predicted"/>
<evidence type="ECO:0000256" key="1">
    <source>
        <dbReference type="ARBA" id="ARBA00004651"/>
    </source>
</evidence>
<dbReference type="InterPro" id="IPR005829">
    <property type="entry name" value="Sugar_transporter_CS"/>
</dbReference>
<evidence type="ECO:0000256" key="4">
    <source>
        <dbReference type="ARBA" id="ARBA00022692"/>
    </source>
</evidence>
<feature type="transmembrane region" description="Helical" evidence="7">
    <location>
        <begin position="418"/>
        <end position="435"/>
    </location>
</feature>
<dbReference type="eggNOG" id="COG2814">
    <property type="taxonomic scope" value="Bacteria"/>
</dbReference>
<sequence length="477" mass="49286">MVESSRTMVGEQTGDAPVRDRSNLMLLVLCSAAFMAMLDVFVVSVAFAAIGEGYPGSSLADLSWVLNAYTIVYAALLIPAGRLADRYGRRAGFVVGLVVFTVASLACALGPTLWWLVGFRVLQAVGAAALTPTSLGLLLTALPPERRATAVKIWATSTSLAAAVGPVIGGALVKVSWQWVFLINVPVGIAAVVGAVVLLPETKDATVTRIPDVLGAAVLAVALGSLALALVKGQEWGWSGTGTLTAFAVAVVGLAAVAVRMRRHPAPVVDPALLRVRSFFWSNVTALLFCTAFGAVLLSVILRLQTGAHYSALVTGLAVAPSPLMVPIFAAVSQRLSNRLAPSTLVAIGNVLVGVGVIMLAVSATEEVNYATQVLPGWLLVGVGVGFSLPNLLAKATVDLPPARVSTGSAVVNTSRQMGYVLGVSMLVAILGEFGSADAETLAVFTYAWWAIAVVALASAATAMGMRSRRASAEALR</sequence>
<evidence type="ECO:0000256" key="5">
    <source>
        <dbReference type="ARBA" id="ARBA00022989"/>
    </source>
</evidence>
<dbReference type="Proteomes" id="UP000042997">
    <property type="component" value="Unassembled WGS sequence"/>
</dbReference>
<evidence type="ECO:0000256" key="6">
    <source>
        <dbReference type="ARBA" id="ARBA00023136"/>
    </source>
</evidence>
<evidence type="ECO:0000259" key="8">
    <source>
        <dbReference type="PROSITE" id="PS50850"/>
    </source>
</evidence>
<evidence type="ECO:0000256" key="3">
    <source>
        <dbReference type="ARBA" id="ARBA00022475"/>
    </source>
</evidence>
<dbReference type="PANTHER" id="PTHR42718:SF48">
    <property type="entry name" value="CONSERVED TWO-DOMAIN MEMBRANE PROTEIN-RELATED"/>
    <property type="match status" value="1"/>
</dbReference>
<evidence type="ECO:0000313" key="9">
    <source>
        <dbReference type="EMBL" id="CDZ90601.1"/>
    </source>
</evidence>
<dbReference type="InterPro" id="IPR011701">
    <property type="entry name" value="MFS"/>
</dbReference>
<evidence type="ECO:0000256" key="2">
    <source>
        <dbReference type="ARBA" id="ARBA00022448"/>
    </source>
</evidence>
<evidence type="ECO:0000256" key="7">
    <source>
        <dbReference type="SAM" id="Phobius"/>
    </source>
</evidence>
<dbReference type="PROSITE" id="PS00216">
    <property type="entry name" value="SUGAR_TRANSPORT_1"/>
    <property type="match status" value="1"/>
</dbReference>
<feature type="transmembrane region" description="Helical" evidence="7">
    <location>
        <begin position="121"/>
        <end position="141"/>
    </location>
</feature>
<feature type="transmembrane region" description="Helical" evidence="7">
    <location>
        <begin position="24"/>
        <end position="50"/>
    </location>
</feature>
<dbReference type="InterPro" id="IPR020846">
    <property type="entry name" value="MFS_dom"/>
</dbReference>
<evidence type="ECO:0000313" key="10">
    <source>
        <dbReference type="Proteomes" id="UP000042997"/>
    </source>
</evidence>
<dbReference type="GO" id="GO:0005886">
    <property type="term" value="C:plasma membrane"/>
    <property type="evidence" value="ECO:0007669"/>
    <property type="project" value="UniProtKB-SubCell"/>
</dbReference>
<comment type="subcellular location">
    <subcellularLocation>
        <location evidence="1">Cell membrane</location>
        <topology evidence="1">Multi-pass membrane protein</topology>
    </subcellularLocation>
</comment>
<dbReference type="InterPro" id="IPR004638">
    <property type="entry name" value="EmrB-like"/>
</dbReference>
<feature type="transmembrane region" description="Helical" evidence="7">
    <location>
        <begin position="344"/>
        <end position="365"/>
    </location>
</feature>
<name>A0A098BSC4_9NOCA</name>
<keyword evidence="2" id="KW-0813">Transport</keyword>
<keyword evidence="5 7" id="KW-1133">Transmembrane helix</keyword>
<dbReference type="SUPFAM" id="SSF103473">
    <property type="entry name" value="MFS general substrate transporter"/>
    <property type="match status" value="1"/>
</dbReference>
<feature type="transmembrane region" description="Helical" evidence="7">
    <location>
        <begin position="377"/>
        <end position="398"/>
    </location>
</feature>
<feature type="transmembrane region" description="Helical" evidence="7">
    <location>
        <begin position="179"/>
        <end position="199"/>
    </location>
</feature>
<feature type="transmembrane region" description="Helical" evidence="7">
    <location>
        <begin position="93"/>
        <end position="115"/>
    </location>
</feature>
<feature type="transmembrane region" description="Helical" evidence="7">
    <location>
        <begin position="236"/>
        <end position="259"/>
    </location>
</feature>
<organism evidence="9 10">
    <name type="scientific">Rhodococcus ruber</name>
    <dbReference type="NCBI Taxonomy" id="1830"/>
    <lineage>
        <taxon>Bacteria</taxon>
        <taxon>Bacillati</taxon>
        <taxon>Actinomycetota</taxon>
        <taxon>Actinomycetes</taxon>
        <taxon>Mycobacteriales</taxon>
        <taxon>Nocardiaceae</taxon>
        <taxon>Rhodococcus</taxon>
    </lineage>
</organism>
<reference evidence="9 10" key="1">
    <citation type="journal article" date="2014" name="Genome Announc.">
        <title>Draft Genome Sequence of Propane- and Butane-Oxidizing Actinobacterium Rhodococcus ruber IEGM 231.</title>
        <authorList>
            <person name="Ivshina I.B."/>
            <person name="Kuyukina M.S."/>
            <person name="Krivoruchko A.V."/>
            <person name="Barbe V."/>
            <person name="Fischer C."/>
        </authorList>
    </citation>
    <scope>NUCLEOTIDE SEQUENCE [LARGE SCALE GENOMIC DNA]</scope>
</reference>
<dbReference type="GO" id="GO:0022857">
    <property type="term" value="F:transmembrane transporter activity"/>
    <property type="evidence" value="ECO:0007669"/>
    <property type="project" value="InterPro"/>
</dbReference>
<dbReference type="Gene3D" id="1.20.1250.20">
    <property type="entry name" value="MFS general substrate transporter like domains"/>
    <property type="match status" value="2"/>
</dbReference>
<dbReference type="PANTHER" id="PTHR42718">
    <property type="entry name" value="MAJOR FACILITATOR SUPERFAMILY MULTIDRUG TRANSPORTER MFSC"/>
    <property type="match status" value="1"/>
</dbReference>
<feature type="transmembrane region" description="Helical" evidence="7">
    <location>
        <begin position="211"/>
        <end position="230"/>
    </location>
</feature>
<feature type="transmembrane region" description="Helical" evidence="7">
    <location>
        <begin position="153"/>
        <end position="173"/>
    </location>
</feature>
<dbReference type="AlphaFoldDB" id="A0A098BSC4"/>
<dbReference type="NCBIfam" id="TIGR00711">
    <property type="entry name" value="efflux_EmrB"/>
    <property type="match status" value="1"/>
</dbReference>
<feature type="transmembrane region" description="Helical" evidence="7">
    <location>
        <begin position="447"/>
        <end position="466"/>
    </location>
</feature>
<dbReference type="InterPro" id="IPR036259">
    <property type="entry name" value="MFS_trans_sf"/>
</dbReference>
<feature type="transmembrane region" description="Helical" evidence="7">
    <location>
        <begin position="280"/>
        <end position="302"/>
    </location>
</feature>
<dbReference type="PROSITE" id="PS50850">
    <property type="entry name" value="MFS"/>
    <property type="match status" value="1"/>
</dbReference>
<dbReference type="Pfam" id="PF07690">
    <property type="entry name" value="MFS_1"/>
    <property type="match status" value="1"/>
</dbReference>
<dbReference type="CDD" id="cd17321">
    <property type="entry name" value="MFS_MMR_MDR_like"/>
    <property type="match status" value="1"/>
</dbReference>
<keyword evidence="3" id="KW-1003">Cell membrane</keyword>
<feature type="transmembrane region" description="Helical" evidence="7">
    <location>
        <begin position="62"/>
        <end position="81"/>
    </location>
</feature>
<keyword evidence="4 7" id="KW-0812">Transmembrane</keyword>
<gene>
    <name evidence="9" type="ORF">RHRU231_740044</name>
</gene>
<keyword evidence="6 7" id="KW-0472">Membrane</keyword>
<protein>
    <submittedName>
        <fullName evidence="9">Putative transporter, major facilitator superfamily</fullName>
    </submittedName>
</protein>
<dbReference type="EMBL" id="CCSD01000088">
    <property type="protein sequence ID" value="CDZ90601.1"/>
    <property type="molecule type" value="Genomic_DNA"/>
</dbReference>
<dbReference type="PRINTS" id="PR01036">
    <property type="entry name" value="TCRTETB"/>
</dbReference>
<feature type="transmembrane region" description="Helical" evidence="7">
    <location>
        <begin position="308"/>
        <end position="332"/>
    </location>
</feature>